<accession>A0ACC0EMB8</accession>
<reference evidence="1 2" key="3">
    <citation type="journal article" date="2022" name="Microbiol. Spectr.">
        <title>Folding features and dynamics of 3D genome architecture in plant fungal pathogens.</title>
        <authorList>
            <person name="Xia C."/>
        </authorList>
    </citation>
    <scope>NUCLEOTIDE SEQUENCE [LARGE SCALE GENOMIC DNA]</scope>
    <source>
        <strain evidence="1 2">93-210</strain>
    </source>
</reference>
<reference evidence="2" key="2">
    <citation type="journal article" date="2018" name="Mol. Plant Microbe Interact.">
        <title>Genome sequence resources for the wheat stripe rust pathogen (Puccinia striiformis f. sp. tritici) and the barley stripe rust pathogen (Puccinia striiformis f. sp. hordei).</title>
        <authorList>
            <person name="Xia C."/>
            <person name="Wang M."/>
            <person name="Yin C."/>
            <person name="Cornejo O.E."/>
            <person name="Hulbert S.H."/>
            <person name="Chen X."/>
        </authorList>
    </citation>
    <scope>NUCLEOTIDE SEQUENCE [LARGE SCALE GENOMIC DNA]</scope>
    <source>
        <strain evidence="2">93-210</strain>
    </source>
</reference>
<dbReference type="EMBL" id="CM045868">
    <property type="protein sequence ID" value="KAI7956604.1"/>
    <property type="molecule type" value="Genomic_DNA"/>
</dbReference>
<dbReference type="Proteomes" id="UP001060170">
    <property type="component" value="Chromosome 4"/>
</dbReference>
<proteinExistence type="predicted"/>
<evidence type="ECO:0000313" key="1">
    <source>
        <dbReference type="EMBL" id="KAI7956604.1"/>
    </source>
</evidence>
<sequence length="1412" mass="158198">MVGLKGKAVNVPGDNTELKIRNSPRWIVPHSLGACNVACVSCGALHWLAEATQKDRNEVSRNPSFINQISFSSCCQKNKVTLPGFDPSVKAFPPQLKRLLTGTDQISKNFQSLTRMYNNSISFTSLRAEIDKSVRGQLGLTVFRMCGALNHRISSIEPNNEADAGYSQIYVVGDRGNEEVNTRIRKAQGKGGKTGIASQLIPSTVTTLLSVMYQYNPYAKLFKSAKEVLNVNNAKTFKLQGVPLPGSDPKRYNEPTVDEVAVIVQGEGDIVSERQILLHRKDGGLKYISDMHSSYFPLRYPLFFPRGEQQWDNLYESSTGRVAGRKVGSLEWFAFLLFQRPGHFSAILAGRSLLQEFLVDMYVCVERSRLRYITDNQDKLKAGKYNTLLASVESGSKPKGRPVILPSTFIGGPRHMQQLYQDAMALCRKYGPPSLFITMTANPRWPEILNYIPSHDETVDHPTLVVRVFYQKVVALINEIVLMRRFGKCVSYVYTIEFQKRGLPHLHLMVTLAEADRPVTPEEIDLIVSAELPSLAEEPVLHGLVSQFMLHGPCKGRSCWDKQGCKLGFPKPFSDRTVTVDGAYPVYRQRNTGVQVKKHVSVFDNGSVVPYNKFLTSMFECHINVEVPVNTTAVKYLYKYITKGHDCAYMAVEVTDEAQDFIDARYISAPEVTRLQIHEPGEHLVYFDAAEGAEGRIISTKSNQTTLSEFFKLNREDACGAGGVRARSLAYQDIPTYFWWETSTKSWKPRKVKTEAVGRIYSVHFLAGEKFYIRVLLLHRKGIYSFKHLRTVNGITAPTFQRACSILGLLVDDALYNRTLIEAATVRSGYQLTQLFAIMCVHSAPGDAELLFNKHFLSFTDDSVRLEMSCWDSRQLTVDERRVLGLFRLESMLESMDSSLKACGMSVTREERHLLLAMQQERGVKETSAKLMQRLVANEKAFNPRQLAFFNRIKNSLNHRCGSMFYLDGPGGTGKTYLLNTIADLADSKQIVRIVVASSGEAALLLKGGQTAHSAFKIPIDVAPRAECDVEENSILGRLLVSVRLIIWDEIVTIHKNSIEAVDMTLRKICDVEQPFGGKVVIFSGDFRQILPVVKYNEYPLSFCATIKSLYLWKDITCFQLTQNMRLAAALQQTNGVQNAEFSNALLRLGKGKAQKNDFDIVTLKNIQVESFRSPQEGNDLVIKFVYSELAGTLKRSEEENVQYLNSRCVLAPLNSDVRRLNQQVIDQLEGHEYVLKSIDTPDPQGYDNLPEKCLNKLSFPGIPKHLIKIKIGMPIVVTRNLRIAAGICNGSRVLVTGIGDTYICGRLMSGPFVGNDVQLPRVKLHHKSSARAGLSFYHWQFPISPAYAMSVNKSQGQTLSRVGVYLATDVFAHGQLYVALSRVSDVGNLLVVKPAVREGVVNVVHRRIFEA</sequence>
<gene>
    <name evidence="1" type="ORF">MJO28_003699</name>
</gene>
<keyword evidence="2" id="KW-1185">Reference proteome</keyword>
<protein>
    <submittedName>
        <fullName evidence="1">Uncharacterized protein</fullName>
    </submittedName>
</protein>
<evidence type="ECO:0000313" key="2">
    <source>
        <dbReference type="Proteomes" id="UP001060170"/>
    </source>
</evidence>
<organism evidence="1 2">
    <name type="scientific">Puccinia striiformis f. sp. tritici</name>
    <dbReference type="NCBI Taxonomy" id="168172"/>
    <lineage>
        <taxon>Eukaryota</taxon>
        <taxon>Fungi</taxon>
        <taxon>Dikarya</taxon>
        <taxon>Basidiomycota</taxon>
        <taxon>Pucciniomycotina</taxon>
        <taxon>Pucciniomycetes</taxon>
        <taxon>Pucciniales</taxon>
        <taxon>Pucciniaceae</taxon>
        <taxon>Puccinia</taxon>
    </lineage>
</organism>
<comment type="caution">
    <text evidence="1">The sequence shown here is derived from an EMBL/GenBank/DDBJ whole genome shotgun (WGS) entry which is preliminary data.</text>
</comment>
<name>A0ACC0EMB8_9BASI</name>
<reference evidence="2" key="1">
    <citation type="journal article" date="2018" name="BMC Genomics">
        <title>Genomic insights into host adaptation between the wheat stripe rust pathogen (Puccinia striiformis f. sp. tritici) and the barley stripe rust pathogen (Puccinia striiformis f. sp. hordei).</title>
        <authorList>
            <person name="Xia C."/>
            <person name="Wang M."/>
            <person name="Yin C."/>
            <person name="Cornejo O.E."/>
            <person name="Hulbert S.H."/>
            <person name="Chen X."/>
        </authorList>
    </citation>
    <scope>NUCLEOTIDE SEQUENCE [LARGE SCALE GENOMIC DNA]</scope>
    <source>
        <strain evidence="2">93-210</strain>
    </source>
</reference>